<dbReference type="PANTHER" id="PTHR43453:SF1">
    <property type="entry name" value="TRNA_RRNA METHYLTRANSFERASE SPOU TYPE DOMAIN-CONTAINING PROTEIN"/>
    <property type="match status" value="1"/>
</dbReference>
<dbReference type="InterPro" id="IPR029026">
    <property type="entry name" value="tRNA_m1G_MTases_N"/>
</dbReference>
<evidence type="ECO:0000256" key="1">
    <source>
        <dbReference type="ARBA" id="ARBA00022555"/>
    </source>
</evidence>
<comment type="caution">
    <text evidence="7">Lacks conserved residue(s) required for the propagation of feature annotation.</text>
</comment>
<dbReference type="GO" id="GO:0002938">
    <property type="term" value="P:tRNA guanine ribose methylation"/>
    <property type="evidence" value="ECO:0007669"/>
    <property type="project" value="UniProtKB-UniRule"/>
</dbReference>
<feature type="domain" description="tRNA/rRNA methyltransferase SpoU type" evidence="8">
    <location>
        <begin position="32"/>
        <end position="176"/>
    </location>
</feature>
<dbReference type="PANTHER" id="PTHR43453">
    <property type="entry name" value="RRNA METHYLASE-LIKE"/>
    <property type="match status" value="1"/>
</dbReference>
<evidence type="ECO:0000256" key="2">
    <source>
        <dbReference type="ARBA" id="ARBA00022603"/>
    </source>
</evidence>
<feature type="binding site" evidence="7">
    <location>
        <position position="112"/>
    </location>
    <ligand>
        <name>S-adenosyl-L-methionine</name>
        <dbReference type="ChEBI" id="CHEBI:59789"/>
    </ligand>
</feature>
<evidence type="ECO:0000313" key="10">
    <source>
        <dbReference type="Proteomes" id="UP000391834"/>
    </source>
</evidence>
<reference evidence="9 10" key="1">
    <citation type="submission" date="2019-10" db="EMBL/GenBank/DDBJ databases">
        <title>Prolixibacter strains distinguished by the presence of nitrate reductase genes were adept at nitrate-dependent anaerobic corrosion of metallic iron and carbon steel.</title>
        <authorList>
            <person name="Iino T."/>
            <person name="Shono N."/>
            <person name="Ito K."/>
            <person name="Nakamura R."/>
            <person name="Sueoka K."/>
            <person name="Harayama S."/>
            <person name="Ohkuma M."/>
        </authorList>
    </citation>
    <scope>NUCLEOTIDE SEQUENCE [LARGE SCALE GENOMIC DNA]</scope>
    <source>
        <strain evidence="9 10">JCM 13498</strain>
    </source>
</reference>
<evidence type="ECO:0000256" key="5">
    <source>
        <dbReference type="ARBA" id="ARBA00022694"/>
    </source>
</evidence>
<feature type="binding site" evidence="7">
    <location>
        <position position="156"/>
    </location>
    <ligand>
        <name>S-adenosyl-L-methionine</name>
        <dbReference type="ChEBI" id="CHEBI:59789"/>
    </ligand>
</feature>
<keyword evidence="1 7" id="KW-0820">tRNA-binding</keyword>
<dbReference type="EC" id="2.1.1.34" evidence="7"/>
<evidence type="ECO:0000256" key="4">
    <source>
        <dbReference type="ARBA" id="ARBA00022691"/>
    </source>
</evidence>
<comment type="caution">
    <text evidence="9">The sequence shown here is derived from an EMBL/GenBank/DDBJ whole genome shotgun (WGS) entry which is preliminary data.</text>
</comment>
<dbReference type="Pfam" id="PF00588">
    <property type="entry name" value="SpoU_methylase"/>
    <property type="match status" value="1"/>
</dbReference>
<dbReference type="Gene3D" id="3.40.1280.10">
    <property type="match status" value="1"/>
</dbReference>
<dbReference type="HAMAP" id="MF_02060">
    <property type="entry name" value="tRNA_methyltr_TrmH"/>
    <property type="match status" value="1"/>
</dbReference>
<keyword evidence="2 7" id="KW-0489">Methyltransferase</keyword>
<evidence type="ECO:0000256" key="7">
    <source>
        <dbReference type="HAMAP-Rule" id="MF_02060"/>
    </source>
</evidence>
<dbReference type="SUPFAM" id="SSF75217">
    <property type="entry name" value="alpha/beta knot"/>
    <property type="match status" value="1"/>
</dbReference>
<dbReference type="GO" id="GO:0000049">
    <property type="term" value="F:tRNA binding"/>
    <property type="evidence" value="ECO:0007669"/>
    <property type="project" value="UniProtKB-UniRule"/>
</dbReference>
<dbReference type="OrthoDB" id="9794400at2"/>
<dbReference type="EMBL" id="BLAX01000001">
    <property type="protein sequence ID" value="GET33329.1"/>
    <property type="molecule type" value="Genomic_DNA"/>
</dbReference>
<keyword evidence="4 7" id="KW-0949">S-adenosyl-L-methionine</keyword>
<comment type="catalytic activity">
    <reaction evidence="7">
        <text>guanosine(18) in tRNA + S-adenosyl-L-methionine = 2'-O-methylguanosine(18) in tRNA + S-adenosyl-L-homocysteine + H(+)</text>
        <dbReference type="Rhea" id="RHEA:20077"/>
        <dbReference type="Rhea" id="RHEA-COMP:10190"/>
        <dbReference type="Rhea" id="RHEA-COMP:10192"/>
        <dbReference type="ChEBI" id="CHEBI:15378"/>
        <dbReference type="ChEBI" id="CHEBI:57856"/>
        <dbReference type="ChEBI" id="CHEBI:59789"/>
        <dbReference type="ChEBI" id="CHEBI:74269"/>
        <dbReference type="ChEBI" id="CHEBI:74445"/>
        <dbReference type="EC" id="2.1.1.34"/>
    </reaction>
</comment>
<comment type="similarity">
    <text evidence="7">Belongs to the class IV-like SAM-binding methyltransferase superfamily. RNA methyltransferase TrmH family.</text>
</comment>
<sequence>MNKELINYLSEYITPERKELFEKVLSSRTRYLTVVLEDIYQSQNASAVLRSCDCFGIQDVHIIENRNQFKVNPDVTLGSTKWLNLHHYREKEQNTLDCINHLRNQGYRIVATSPHANDTNLEDFDLGKGKAALIFGTELTGISAVVENNADEFLKIPMFGFTESFNISVSAAITLHHLNLRLRQSDIDYLLNDDDKGDIHLAWLRKTIKRAALIEKKFREDNMKAI</sequence>
<keyword evidence="6 7" id="KW-0694">RNA-binding</keyword>
<dbReference type="InterPro" id="IPR029028">
    <property type="entry name" value="Alpha/beta_knot_MTases"/>
</dbReference>
<dbReference type="GO" id="GO:0141100">
    <property type="term" value="F:tRNA (guanine(18)-2'-O)-methyltransferase activity"/>
    <property type="evidence" value="ECO:0007669"/>
    <property type="project" value="UniProtKB-UniRule"/>
</dbReference>
<accession>A0A5M4AZL0</accession>
<dbReference type="InterPro" id="IPR001537">
    <property type="entry name" value="SpoU_MeTrfase"/>
</dbReference>
<keyword evidence="10" id="KW-1185">Reference proteome</keyword>
<organism evidence="9 10">
    <name type="scientific">Prolixibacter bellariivorans</name>
    <dbReference type="NCBI Taxonomy" id="314319"/>
    <lineage>
        <taxon>Bacteria</taxon>
        <taxon>Pseudomonadati</taxon>
        <taxon>Bacteroidota</taxon>
        <taxon>Bacteroidia</taxon>
        <taxon>Marinilabiliales</taxon>
        <taxon>Prolixibacteraceae</taxon>
        <taxon>Prolixibacter</taxon>
    </lineage>
</organism>
<keyword evidence="5 7" id="KW-0819">tRNA processing</keyword>
<evidence type="ECO:0000256" key="6">
    <source>
        <dbReference type="ARBA" id="ARBA00022884"/>
    </source>
</evidence>
<proteinExistence type="inferred from homology"/>
<gene>
    <name evidence="7 9" type="primary">trmH</name>
    <name evidence="9" type="ORF">PbJCM13498_21920</name>
</gene>
<comment type="function">
    <text evidence="7">Catalyzes the 2'-O methylation of guanosine at position 18 in tRNA.</text>
</comment>
<evidence type="ECO:0000259" key="8">
    <source>
        <dbReference type="Pfam" id="PF00588"/>
    </source>
</evidence>
<evidence type="ECO:0000313" key="9">
    <source>
        <dbReference type="EMBL" id="GET33329.1"/>
    </source>
</evidence>
<dbReference type="RefSeq" id="WP_027585942.1">
    <property type="nucleotide sequence ID" value="NZ_BLAX01000001.1"/>
</dbReference>
<dbReference type="Proteomes" id="UP000391834">
    <property type="component" value="Unassembled WGS sequence"/>
</dbReference>
<keyword evidence="3 7" id="KW-0808">Transferase</keyword>
<dbReference type="InterPro" id="IPR033671">
    <property type="entry name" value="TrmH"/>
</dbReference>
<name>A0A5M4AZL0_9BACT</name>
<dbReference type="CDD" id="cd18092">
    <property type="entry name" value="SpoU-like_TrmH"/>
    <property type="match status" value="1"/>
</dbReference>
<protein>
    <recommendedName>
        <fullName evidence="7">tRNA (guanosine(18)-2'-O)-methyltransferase</fullName>
        <ecNumber evidence="7">2.1.1.34</ecNumber>
    </recommendedName>
    <alternativeName>
        <fullName evidence="7">tRNA [Gm18] methyltransferase</fullName>
    </alternativeName>
</protein>
<dbReference type="AlphaFoldDB" id="A0A5M4AZL0"/>
<evidence type="ECO:0000256" key="3">
    <source>
        <dbReference type="ARBA" id="ARBA00022679"/>
    </source>
</evidence>